<proteinExistence type="predicted"/>
<evidence type="ECO:0000313" key="5">
    <source>
        <dbReference type="EMBL" id="MVT44483.1"/>
    </source>
</evidence>
<evidence type="ECO:0000259" key="4">
    <source>
        <dbReference type="Pfam" id="PF01103"/>
    </source>
</evidence>
<feature type="chain" id="PRO_5026855805" evidence="3">
    <location>
        <begin position="21"/>
        <end position="426"/>
    </location>
</feature>
<keyword evidence="6" id="KW-1185">Reference proteome</keyword>
<keyword evidence="3" id="KW-0732">Signal</keyword>
<comment type="subcellular location">
    <subcellularLocation>
        <location evidence="1">Membrane</location>
    </subcellularLocation>
</comment>
<dbReference type="GO" id="GO:0019867">
    <property type="term" value="C:outer membrane"/>
    <property type="evidence" value="ECO:0007669"/>
    <property type="project" value="InterPro"/>
</dbReference>
<reference evidence="5 6" key="1">
    <citation type="submission" date="2019-12" db="EMBL/GenBank/DDBJ databases">
        <title>The draft genomic sequence of strain Chitinophaga oryziterrae JCM 16595.</title>
        <authorList>
            <person name="Zhang X."/>
        </authorList>
    </citation>
    <scope>NUCLEOTIDE SEQUENCE [LARGE SCALE GENOMIC DNA]</scope>
    <source>
        <strain evidence="5 6">JCM 16595</strain>
    </source>
</reference>
<name>A0A6N8JGV9_9BACT</name>
<dbReference type="Proteomes" id="UP000468388">
    <property type="component" value="Unassembled WGS sequence"/>
</dbReference>
<dbReference type="Pfam" id="PF01103">
    <property type="entry name" value="Omp85"/>
    <property type="match status" value="1"/>
</dbReference>
<dbReference type="InterPro" id="IPR000184">
    <property type="entry name" value="Bac_surfAg_D15"/>
</dbReference>
<gene>
    <name evidence="5" type="ORF">GO495_28065</name>
</gene>
<feature type="domain" description="Bacterial surface antigen (D15)" evidence="4">
    <location>
        <begin position="136"/>
        <end position="426"/>
    </location>
</feature>
<dbReference type="AlphaFoldDB" id="A0A6N8JGV9"/>
<protein>
    <submittedName>
        <fullName evidence="5">BamA/TamA family outer membrane protein</fullName>
    </submittedName>
</protein>
<comment type="caution">
    <text evidence="5">The sequence shown here is derived from an EMBL/GenBank/DDBJ whole genome shotgun (WGS) entry which is preliminary data.</text>
</comment>
<dbReference type="Gene3D" id="2.40.160.50">
    <property type="entry name" value="membrane protein fhac: a member of the omp85/tpsb transporter family"/>
    <property type="match status" value="1"/>
</dbReference>
<evidence type="ECO:0000256" key="2">
    <source>
        <dbReference type="ARBA" id="ARBA00023136"/>
    </source>
</evidence>
<feature type="signal peptide" evidence="3">
    <location>
        <begin position="1"/>
        <end position="20"/>
    </location>
</feature>
<dbReference type="EMBL" id="WRXO01000011">
    <property type="protein sequence ID" value="MVT44483.1"/>
    <property type="molecule type" value="Genomic_DNA"/>
</dbReference>
<evidence type="ECO:0000256" key="1">
    <source>
        <dbReference type="ARBA" id="ARBA00004370"/>
    </source>
</evidence>
<dbReference type="RefSeq" id="WP_157303276.1">
    <property type="nucleotide sequence ID" value="NZ_BAAAZB010000036.1"/>
</dbReference>
<keyword evidence="2" id="KW-0472">Membrane</keyword>
<organism evidence="5 6">
    <name type="scientific">Chitinophaga oryziterrae</name>
    <dbReference type="NCBI Taxonomy" id="1031224"/>
    <lineage>
        <taxon>Bacteria</taxon>
        <taxon>Pseudomonadati</taxon>
        <taxon>Bacteroidota</taxon>
        <taxon>Chitinophagia</taxon>
        <taxon>Chitinophagales</taxon>
        <taxon>Chitinophagaceae</taxon>
        <taxon>Chitinophaga</taxon>
    </lineage>
</organism>
<accession>A0A6N8JGV9</accession>
<evidence type="ECO:0000313" key="6">
    <source>
        <dbReference type="Proteomes" id="UP000468388"/>
    </source>
</evidence>
<dbReference type="OrthoDB" id="9771071at2"/>
<sequence length="426" mass="48578">MQRIISVTVILVIISSGLKAQDTTIAFPKGPVQTLKTAGYSSPEKTVVFQNADTDIFPAMFICTVKGIPVTIDTPIHKRSFFPLPVLGYSQEKGLEVGAAMLYSFYTGKNSELRNSTINLIPSITTKNQYKIDLKTDIWTDGNNWHFKSNLRYHDFPIYFYGIGDTTHKSNGTLVDNIRYKVQLEAEHRIDGHFYAGLLLQYQKDDYRAREIKGIYPGLPLTDKDGGYVTFIGATGIFDNRDNQNYTTRGTWMRLNIAYAPSFLSKQQLWKLDAQARHFIPLSRNSTLGLNGVFNSLQGKTLPFYLLPEMGNDLMMRGYYTGRYRDQNYLALQAEYRYFLDPHIPINIWFVHMQPKFALAAFGGTGAVFNNHDIGLSHFKPDYGLGIRWFYDESARLTIRIDYGWGEKRAGEQRQSGLYLSLAEAF</sequence>
<evidence type="ECO:0000256" key="3">
    <source>
        <dbReference type="SAM" id="SignalP"/>
    </source>
</evidence>